<name>A0A9P4IA50_9PEZI</name>
<feature type="region of interest" description="Disordered" evidence="2">
    <location>
        <begin position="145"/>
        <end position="201"/>
    </location>
</feature>
<dbReference type="CDD" id="cd12193">
    <property type="entry name" value="bZIP_GCN4"/>
    <property type="match status" value="1"/>
</dbReference>
<dbReference type="GO" id="GO:0003700">
    <property type="term" value="F:DNA-binding transcription factor activity"/>
    <property type="evidence" value="ECO:0007669"/>
    <property type="project" value="InterPro"/>
</dbReference>
<dbReference type="PROSITE" id="PS50217">
    <property type="entry name" value="BZIP"/>
    <property type="match status" value="1"/>
</dbReference>
<evidence type="ECO:0000313" key="4">
    <source>
        <dbReference type="EMBL" id="KAF2094531.1"/>
    </source>
</evidence>
<dbReference type="SUPFAM" id="SSF57959">
    <property type="entry name" value="Leucine zipper domain"/>
    <property type="match status" value="1"/>
</dbReference>
<comment type="caution">
    <text evidence="4">The sequence shown here is derived from an EMBL/GenBank/DDBJ whole genome shotgun (WGS) entry which is preliminary data.</text>
</comment>
<dbReference type="AlphaFoldDB" id="A0A9P4IA50"/>
<dbReference type="InterPro" id="IPR004827">
    <property type="entry name" value="bZIP"/>
</dbReference>
<sequence length="256" mass="27935">MAGTVPHRLHTCFISSNHRRADIDLFDDFTSGAGGDLSTLSFDFDMSANANFTAINGAPASTSTQTISPKDLLNDSAPPSTAFTNLTSPDIGASPFGTDSYQTSPAFMTEGDFNTTSNDNWFSLFPDSANETSVVPDPIQRTISDHSIRTSSNSSSASPALTAAQHRKSLTETPPSARHSSVSVTKPRRRKGPLPSIELDPHDKVAYKRARNTLAARDSRQRKLEHVQTLEIKIAELEEERDKWKNIALSYGHIEN</sequence>
<protein>
    <recommendedName>
        <fullName evidence="3">BZIP domain-containing protein</fullName>
    </recommendedName>
</protein>
<reference evidence="4" key="1">
    <citation type="journal article" date="2020" name="Stud. Mycol.">
        <title>101 Dothideomycetes genomes: a test case for predicting lifestyles and emergence of pathogens.</title>
        <authorList>
            <person name="Haridas S."/>
            <person name="Albert R."/>
            <person name="Binder M."/>
            <person name="Bloem J."/>
            <person name="Labutti K."/>
            <person name="Salamov A."/>
            <person name="Andreopoulos B."/>
            <person name="Baker S."/>
            <person name="Barry K."/>
            <person name="Bills G."/>
            <person name="Bluhm B."/>
            <person name="Cannon C."/>
            <person name="Castanera R."/>
            <person name="Culley D."/>
            <person name="Daum C."/>
            <person name="Ezra D."/>
            <person name="Gonzalez J."/>
            <person name="Henrissat B."/>
            <person name="Kuo A."/>
            <person name="Liang C."/>
            <person name="Lipzen A."/>
            <person name="Lutzoni F."/>
            <person name="Magnuson J."/>
            <person name="Mondo S."/>
            <person name="Nolan M."/>
            <person name="Ohm R."/>
            <person name="Pangilinan J."/>
            <person name="Park H.-J."/>
            <person name="Ramirez L."/>
            <person name="Alfaro M."/>
            <person name="Sun H."/>
            <person name="Tritt A."/>
            <person name="Yoshinaga Y."/>
            <person name="Zwiers L.-H."/>
            <person name="Turgeon B."/>
            <person name="Goodwin S."/>
            <person name="Spatafora J."/>
            <person name="Crous P."/>
            <person name="Grigoriev I."/>
        </authorList>
    </citation>
    <scope>NUCLEOTIDE SEQUENCE</scope>
    <source>
        <strain evidence="4">CBS 133067</strain>
    </source>
</reference>
<feature type="compositionally biased region" description="Polar residues" evidence="2">
    <location>
        <begin position="171"/>
        <end position="184"/>
    </location>
</feature>
<feature type="compositionally biased region" description="Low complexity" evidence="2">
    <location>
        <begin position="149"/>
        <end position="158"/>
    </location>
</feature>
<dbReference type="Pfam" id="PF00170">
    <property type="entry name" value="bZIP_1"/>
    <property type="match status" value="1"/>
</dbReference>
<feature type="coiled-coil region" evidence="1">
    <location>
        <begin position="220"/>
        <end position="247"/>
    </location>
</feature>
<evidence type="ECO:0000256" key="1">
    <source>
        <dbReference type="SAM" id="Coils"/>
    </source>
</evidence>
<dbReference type="EMBL" id="ML978134">
    <property type="protein sequence ID" value="KAF2094531.1"/>
    <property type="molecule type" value="Genomic_DNA"/>
</dbReference>
<gene>
    <name evidence="4" type="ORF">NA57DRAFT_80333</name>
</gene>
<keyword evidence="5" id="KW-1185">Reference proteome</keyword>
<evidence type="ECO:0000259" key="3">
    <source>
        <dbReference type="PROSITE" id="PS50217"/>
    </source>
</evidence>
<organism evidence="4 5">
    <name type="scientific">Rhizodiscina lignyota</name>
    <dbReference type="NCBI Taxonomy" id="1504668"/>
    <lineage>
        <taxon>Eukaryota</taxon>
        <taxon>Fungi</taxon>
        <taxon>Dikarya</taxon>
        <taxon>Ascomycota</taxon>
        <taxon>Pezizomycotina</taxon>
        <taxon>Dothideomycetes</taxon>
        <taxon>Pleosporomycetidae</taxon>
        <taxon>Aulographales</taxon>
        <taxon>Rhizodiscinaceae</taxon>
        <taxon>Rhizodiscina</taxon>
    </lineage>
</organism>
<dbReference type="InterPro" id="IPR046347">
    <property type="entry name" value="bZIP_sf"/>
</dbReference>
<evidence type="ECO:0000313" key="5">
    <source>
        <dbReference type="Proteomes" id="UP000799772"/>
    </source>
</evidence>
<dbReference type="Proteomes" id="UP000799772">
    <property type="component" value="Unassembled WGS sequence"/>
</dbReference>
<evidence type="ECO:0000256" key="2">
    <source>
        <dbReference type="SAM" id="MobiDB-lite"/>
    </source>
</evidence>
<dbReference type="OrthoDB" id="5419235at2759"/>
<dbReference type="Gene3D" id="3.30.160.60">
    <property type="entry name" value="Classic Zinc Finger"/>
    <property type="match status" value="1"/>
</dbReference>
<proteinExistence type="predicted"/>
<accession>A0A9P4IA50</accession>
<feature type="domain" description="BZIP" evidence="3">
    <location>
        <begin position="202"/>
        <end position="243"/>
    </location>
</feature>
<keyword evidence="1" id="KW-0175">Coiled coil</keyword>